<feature type="compositionally biased region" description="Low complexity" evidence="1">
    <location>
        <begin position="395"/>
        <end position="410"/>
    </location>
</feature>
<comment type="caution">
    <text evidence="2">The sequence shown here is derived from an EMBL/GenBank/DDBJ whole genome shotgun (WGS) entry which is preliminary data.</text>
</comment>
<protein>
    <submittedName>
        <fullName evidence="2">Uncharacterized protein</fullName>
    </submittedName>
</protein>
<sequence length="847" mass="92996">MPLQEKRGSGLFFTEDEPPISRPSPSTRTSSSMTRDSNRMASNSVSSDEDEDGDISSSRSAKRIKKEHSSGSSVHVHGRGKENRPPLPSHLSTRHGPSTSTPRRTASQSTNQLTHRSTFKHRTPTGGSQQKLTAFYGFAQQPEPRPNPPSSSSKVKRANPGLRTRRSASPEKQNIKVKSLQPPTSAPLGSTQKGKARAQQEERRPSWRSDLHSGHSYSLDDKENAESSQDEAEPPSTWKQNAAKDMHIIRLLADRSREEDDVYTQVPGKPGQKVVRDLGRQLEYDERKKQKAIHDANAAKMRDATMQRLKGDTVRPFNTRRPLKAADRPGPSTDTRRDDAGDAANAEEGRQEAGRIEEPSPVRQRMEEFSLTRPLDSSDIDARINNLLKARGKSRSLSSSASGAPASSARQETAKPIVSPAGSERPHWKRAGSAAAPKPTSQRLRDVRFDAQAHDLPASIKKGVSFAAEVETQLADMASSSESSPQQHEGRSAPETMISESLLRLAEGHNDDDDEVAVEETTGAVPTRTPSRKPYITNYDLSDLKATVPAQLRHVLEPGTQLPFEVHEQLARAGERPGIREWLLPSPTKTPAASTTSAAQEDPDRTWVNEVAPPKAMAIFKQQTLGSALQILPSPREPEVQVETQEQMRQRFKNRAAVEDPRYDQATGTTEVLSDYSDDEDADKTRVEALPTSGHRSEVQTQSFVRRIVTHDEKRTMPPPTKILKAAFEESSPEDEMNPHADSIDSQLPLWPIGKATHKATIQAAKNFPDALAADETQLLPFSQEGSDTQEYAGTTSSESIQLAVNRSRTRFTKDGITQLDSQGKVVDHIRLPFLGSSSGSGSGSSP</sequence>
<proteinExistence type="predicted"/>
<feature type="region of interest" description="Disordered" evidence="1">
    <location>
        <begin position="475"/>
        <end position="497"/>
    </location>
</feature>
<feature type="compositionally biased region" description="Basic and acidic residues" evidence="1">
    <location>
        <begin position="242"/>
        <end position="258"/>
    </location>
</feature>
<feature type="compositionally biased region" description="Polar residues" evidence="1">
    <location>
        <begin position="95"/>
        <end position="116"/>
    </location>
</feature>
<reference evidence="2" key="1">
    <citation type="journal article" date="2023" name="PhytoFront">
        <title>Draft Genome Resources of Seven Strains of Tilletia horrida, Causal Agent of Kernel Smut of Rice.</title>
        <authorList>
            <person name="Khanal S."/>
            <person name="Antony Babu S."/>
            <person name="Zhou X.G."/>
        </authorList>
    </citation>
    <scope>NUCLEOTIDE SEQUENCE</scope>
    <source>
        <strain evidence="2">TX6</strain>
    </source>
</reference>
<accession>A0AAN6GMG6</accession>
<feature type="compositionally biased region" description="Basic and acidic residues" evidence="1">
    <location>
        <begin position="274"/>
        <end position="294"/>
    </location>
</feature>
<name>A0AAN6GMG6_9BASI</name>
<feature type="region of interest" description="Disordered" evidence="1">
    <location>
        <begin position="509"/>
        <end position="536"/>
    </location>
</feature>
<feature type="compositionally biased region" description="Basic and acidic residues" evidence="1">
    <location>
        <begin position="300"/>
        <end position="313"/>
    </location>
</feature>
<dbReference type="AlphaFoldDB" id="A0AAN6GMG6"/>
<dbReference type="EMBL" id="JAPDMZ010000178">
    <property type="protein sequence ID" value="KAK0546874.1"/>
    <property type="molecule type" value="Genomic_DNA"/>
</dbReference>
<evidence type="ECO:0000313" key="2">
    <source>
        <dbReference type="EMBL" id="KAK0546874.1"/>
    </source>
</evidence>
<feature type="compositionally biased region" description="Basic and acidic residues" evidence="1">
    <location>
        <begin position="347"/>
        <end position="370"/>
    </location>
</feature>
<feature type="compositionally biased region" description="Polar residues" evidence="1">
    <location>
        <begin position="181"/>
        <end position="193"/>
    </location>
</feature>
<keyword evidence="3" id="KW-1185">Reference proteome</keyword>
<feature type="compositionally biased region" description="Low complexity" evidence="1">
    <location>
        <begin position="585"/>
        <end position="599"/>
    </location>
</feature>
<feature type="compositionally biased region" description="Polar residues" evidence="1">
    <location>
        <begin position="478"/>
        <end position="487"/>
    </location>
</feature>
<dbReference type="Proteomes" id="UP001176517">
    <property type="component" value="Unassembled WGS sequence"/>
</dbReference>
<feature type="region of interest" description="Disordered" evidence="1">
    <location>
        <begin position="1"/>
        <end position="450"/>
    </location>
</feature>
<evidence type="ECO:0000313" key="3">
    <source>
        <dbReference type="Proteomes" id="UP001176517"/>
    </source>
</evidence>
<feature type="compositionally biased region" description="Low complexity" evidence="1">
    <location>
        <begin position="23"/>
        <end position="35"/>
    </location>
</feature>
<gene>
    <name evidence="2" type="ORF">OC846_005085</name>
</gene>
<organism evidence="2 3">
    <name type="scientific">Tilletia horrida</name>
    <dbReference type="NCBI Taxonomy" id="155126"/>
    <lineage>
        <taxon>Eukaryota</taxon>
        <taxon>Fungi</taxon>
        <taxon>Dikarya</taxon>
        <taxon>Basidiomycota</taxon>
        <taxon>Ustilaginomycotina</taxon>
        <taxon>Exobasidiomycetes</taxon>
        <taxon>Tilletiales</taxon>
        <taxon>Tilletiaceae</taxon>
        <taxon>Tilletia</taxon>
    </lineage>
</organism>
<feature type="compositionally biased region" description="Basic and acidic residues" evidence="1">
    <location>
        <begin position="198"/>
        <end position="225"/>
    </location>
</feature>
<evidence type="ECO:0000256" key="1">
    <source>
        <dbReference type="SAM" id="MobiDB-lite"/>
    </source>
</evidence>
<feature type="region of interest" description="Disordered" evidence="1">
    <location>
        <begin position="577"/>
        <end position="606"/>
    </location>
</feature>